<keyword evidence="2" id="KW-1185">Reference proteome</keyword>
<dbReference type="AlphaFoldDB" id="A0A7G6X9E1"/>
<accession>A0A7G6X9E1</accession>
<proteinExistence type="predicted"/>
<organism evidence="1 2">
    <name type="scientific">Kribbella qitaiheensis</name>
    <dbReference type="NCBI Taxonomy" id="1544730"/>
    <lineage>
        <taxon>Bacteria</taxon>
        <taxon>Bacillati</taxon>
        <taxon>Actinomycetota</taxon>
        <taxon>Actinomycetes</taxon>
        <taxon>Propionibacteriales</taxon>
        <taxon>Kribbellaceae</taxon>
        <taxon>Kribbella</taxon>
    </lineage>
</organism>
<dbReference type="KEGG" id="kqi:F1D05_09690"/>
<dbReference type="EMBL" id="CP043661">
    <property type="protein sequence ID" value="QNE22856.1"/>
    <property type="molecule type" value="Genomic_DNA"/>
</dbReference>
<reference evidence="1 2" key="2">
    <citation type="journal article" date="2020" name="Microbiol. Resour. Announc.">
        <title>Antarctic desert soil bacteria exhibit high novel natural product potential, evaluated through long-read genome sequencing and comparative genomics.</title>
        <authorList>
            <person name="Benaud N."/>
            <person name="Edwards R.J."/>
            <person name="Amos T.G."/>
            <person name="D'Agostino P.M."/>
            <person name="Gutierrez-Chavez C."/>
            <person name="Montgomery K."/>
            <person name="Nicetic I."/>
            <person name="Ferrari B.C."/>
        </authorList>
    </citation>
    <scope>NUCLEOTIDE SEQUENCE [LARGE SCALE GENOMIC DNA]</scope>
    <source>
        <strain evidence="1 2">SPB151</strain>
    </source>
</reference>
<dbReference type="Proteomes" id="UP000515563">
    <property type="component" value="Chromosome"/>
</dbReference>
<name>A0A7G6X9E1_9ACTN</name>
<evidence type="ECO:0000313" key="1">
    <source>
        <dbReference type="EMBL" id="QNE22856.1"/>
    </source>
</evidence>
<gene>
    <name evidence="1" type="ORF">F1D05_09690</name>
</gene>
<evidence type="ECO:0000313" key="2">
    <source>
        <dbReference type="Proteomes" id="UP000515563"/>
    </source>
</evidence>
<protein>
    <submittedName>
        <fullName evidence="1">Uncharacterized protein</fullName>
    </submittedName>
</protein>
<reference evidence="2" key="1">
    <citation type="submission" date="2019-09" db="EMBL/GenBank/DDBJ databases">
        <title>Antimicrobial potential of Antarctic Bacteria.</title>
        <authorList>
            <person name="Benaud N."/>
            <person name="Edwards R.J."/>
            <person name="Ferrari B.C."/>
        </authorList>
    </citation>
    <scope>NUCLEOTIDE SEQUENCE [LARGE SCALE GENOMIC DNA]</scope>
    <source>
        <strain evidence="2">SPB151</strain>
    </source>
</reference>
<sequence length="149" mass="16393">MWCHKIRARVLERLRLTSFIVDTSVEAVHVNNTKRADRVFLTAFDDEGRQVSADTLPIIEPCDKLAVAPEFDHDFTAMPVTPGSELEEAVSREDGWVVNMEAVRDYDIAADRRATQKAVVLAHLPDLMQSGEARGFVLGSDEPDGAGGA</sequence>